<dbReference type="EMBL" id="JAUKUA010000004">
    <property type="protein sequence ID" value="KAK0715404.1"/>
    <property type="molecule type" value="Genomic_DNA"/>
</dbReference>
<comment type="caution">
    <text evidence="2">The sequence shown here is derived from an EMBL/GenBank/DDBJ whole genome shotgun (WGS) entry which is preliminary data.</text>
</comment>
<proteinExistence type="predicted"/>
<accession>A0AA40AGH2</accession>
<evidence type="ECO:0000313" key="3">
    <source>
        <dbReference type="Proteomes" id="UP001172102"/>
    </source>
</evidence>
<dbReference type="AlphaFoldDB" id="A0AA40AGH2"/>
<sequence length="75" mass="8763">MPFVSEGSISRNTGRISSPVTEHTRPQQDDEPARKGKNRMYYCKYYVESWDAQNITNFWKHLKSKHGITTTSQLK</sequence>
<gene>
    <name evidence="2" type="ORF">B0H67DRAFT_239704</name>
</gene>
<reference evidence="2" key="1">
    <citation type="submission" date="2023-06" db="EMBL/GenBank/DDBJ databases">
        <title>Genome-scale phylogeny and comparative genomics of the fungal order Sordariales.</title>
        <authorList>
            <consortium name="Lawrence Berkeley National Laboratory"/>
            <person name="Hensen N."/>
            <person name="Bonometti L."/>
            <person name="Westerberg I."/>
            <person name="Brannstrom I.O."/>
            <person name="Guillou S."/>
            <person name="Cros-Aarteil S."/>
            <person name="Calhoun S."/>
            <person name="Haridas S."/>
            <person name="Kuo A."/>
            <person name="Mondo S."/>
            <person name="Pangilinan J."/>
            <person name="Riley R."/>
            <person name="Labutti K."/>
            <person name="Andreopoulos B."/>
            <person name="Lipzen A."/>
            <person name="Chen C."/>
            <person name="Yanf M."/>
            <person name="Daum C."/>
            <person name="Ng V."/>
            <person name="Clum A."/>
            <person name="Steindorff A."/>
            <person name="Ohm R."/>
            <person name="Martin F."/>
            <person name="Silar P."/>
            <person name="Natvig D."/>
            <person name="Lalanne C."/>
            <person name="Gautier V."/>
            <person name="Ament-Velasquez S.L."/>
            <person name="Kruys A."/>
            <person name="Hutchinson M.I."/>
            <person name="Powell A.J."/>
            <person name="Barry K."/>
            <person name="Miller A.N."/>
            <person name="Grigoriev I.V."/>
            <person name="Debuchy R."/>
            <person name="Gladieux P."/>
            <person name="Thoren M.H."/>
            <person name="Johannesson H."/>
        </authorList>
    </citation>
    <scope>NUCLEOTIDE SEQUENCE</scope>
    <source>
        <strain evidence="2">SMH4607-1</strain>
    </source>
</reference>
<feature type="region of interest" description="Disordered" evidence="1">
    <location>
        <begin position="1"/>
        <end position="35"/>
    </location>
</feature>
<evidence type="ECO:0000313" key="2">
    <source>
        <dbReference type="EMBL" id="KAK0715404.1"/>
    </source>
</evidence>
<keyword evidence="3" id="KW-1185">Reference proteome</keyword>
<organism evidence="2 3">
    <name type="scientific">Lasiosphaeris hirsuta</name>
    <dbReference type="NCBI Taxonomy" id="260670"/>
    <lineage>
        <taxon>Eukaryota</taxon>
        <taxon>Fungi</taxon>
        <taxon>Dikarya</taxon>
        <taxon>Ascomycota</taxon>
        <taxon>Pezizomycotina</taxon>
        <taxon>Sordariomycetes</taxon>
        <taxon>Sordariomycetidae</taxon>
        <taxon>Sordariales</taxon>
        <taxon>Lasiosphaeriaceae</taxon>
        <taxon>Lasiosphaeris</taxon>
    </lineage>
</organism>
<feature type="compositionally biased region" description="Polar residues" evidence="1">
    <location>
        <begin position="7"/>
        <end position="21"/>
    </location>
</feature>
<evidence type="ECO:0000256" key="1">
    <source>
        <dbReference type="SAM" id="MobiDB-lite"/>
    </source>
</evidence>
<name>A0AA40AGH2_9PEZI</name>
<feature type="compositionally biased region" description="Basic and acidic residues" evidence="1">
    <location>
        <begin position="22"/>
        <end position="34"/>
    </location>
</feature>
<protein>
    <submittedName>
        <fullName evidence="2">Uncharacterized protein</fullName>
    </submittedName>
</protein>
<dbReference type="Proteomes" id="UP001172102">
    <property type="component" value="Unassembled WGS sequence"/>
</dbReference>